<dbReference type="EMBL" id="JACAGC010000007">
    <property type="protein sequence ID" value="KAF6356871.1"/>
    <property type="molecule type" value="Genomic_DNA"/>
</dbReference>
<proteinExistence type="predicted"/>
<keyword evidence="1" id="KW-0732">Signal</keyword>
<dbReference type="Proteomes" id="UP000585614">
    <property type="component" value="Unassembled WGS sequence"/>
</dbReference>
<evidence type="ECO:0000313" key="2">
    <source>
        <dbReference type="EMBL" id="KAF6356871.1"/>
    </source>
</evidence>
<name>A0A7J7Y4J0_RHIFE</name>
<feature type="signal peptide" evidence="1">
    <location>
        <begin position="1"/>
        <end position="23"/>
    </location>
</feature>
<dbReference type="AlphaFoldDB" id="A0A7J7Y4J0"/>
<keyword evidence="2" id="KW-0675">Receptor</keyword>
<gene>
    <name evidence="2" type="ORF">mRhiFer1_004765</name>
</gene>
<protein>
    <submittedName>
        <fullName evidence="2">Coagulation factor II thrombin receptor</fullName>
    </submittedName>
</protein>
<comment type="caution">
    <text evidence="2">The sequence shown here is derived from an EMBL/GenBank/DDBJ whole genome shotgun (WGS) entry which is preliminary data.</text>
</comment>
<organism evidence="2 3">
    <name type="scientific">Rhinolophus ferrumequinum</name>
    <name type="common">Greater horseshoe bat</name>
    <dbReference type="NCBI Taxonomy" id="59479"/>
    <lineage>
        <taxon>Eukaryota</taxon>
        <taxon>Metazoa</taxon>
        <taxon>Chordata</taxon>
        <taxon>Craniata</taxon>
        <taxon>Vertebrata</taxon>
        <taxon>Euteleostomi</taxon>
        <taxon>Mammalia</taxon>
        <taxon>Eutheria</taxon>
        <taxon>Laurasiatheria</taxon>
        <taxon>Chiroptera</taxon>
        <taxon>Yinpterochiroptera</taxon>
        <taxon>Rhinolophoidea</taxon>
        <taxon>Rhinolophidae</taxon>
        <taxon>Rhinolophinae</taxon>
        <taxon>Rhinolophus</taxon>
    </lineage>
</organism>
<evidence type="ECO:0000313" key="3">
    <source>
        <dbReference type="Proteomes" id="UP000585614"/>
    </source>
</evidence>
<sequence>MGPRRLLLLVAAGLSLCSPPLSASTGGRKPATRPASRAQLKPLYTWFGRTHGPPTGLHMDEAEVRFPGEASFHLLSLCGLFLPGPPQKESLTSFHQYLNVAAF</sequence>
<reference evidence="2 3" key="1">
    <citation type="journal article" date="2020" name="Nature">
        <title>Six reference-quality genomes reveal evolution of bat adaptations.</title>
        <authorList>
            <person name="Jebb D."/>
            <person name="Huang Z."/>
            <person name="Pippel M."/>
            <person name="Hughes G.M."/>
            <person name="Lavrichenko K."/>
            <person name="Devanna P."/>
            <person name="Winkler S."/>
            <person name="Jermiin L.S."/>
            <person name="Skirmuntt E.C."/>
            <person name="Katzourakis A."/>
            <person name="Burkitt-Gray L."/>
            <person name="Ray D.A."/>
            <person name="Sullivan K.A.M."/>
            <person name="Roscito J.G."/>
            <person name="Kirilenko B.M."/>
            <person name="Davalos L.M."/>
            <person name="Corthals A.P."/>
            <person name="Power M.L."/>
            <person name="Jones G."/>
            <person name="Ransome R.D."/>
            <person name="Dechmann D.K.N."/>
            <person name="Locatelli A.G."/>
            <person name="Puechmaille S.J."/>
            <person name="Fedrigo O."/>
            <person name="Jarvis E.D."/>
            <person name="Hiller M."/>
            <person name="Vernes S.C."/>
            <person name="Myers E.W."/>
            <person name="Teeling E.C."/>
        </authorList>
    </citation>
    <scope>NUCLEOTIDE SEQUENCE [LARGE SCALE GENOMIC DNA]</scope>
    <source>
        <strain evidence="2">MRhiFer1</strain>
        <tissue evidence="2">Lung</tissue>
    </source>
</reference>
<evidence type="ECO:0000256" key="1">
    <source>
        <dbReference type="SAM" id="SignalP"/>
    </source>
</evidence>
<feature type="chain" id="PRO_5029779873" evidence="1">
    <location>
        <begin position="24"/>
        <end position="103"/>
    </location>
</feature>
<accession>A0A7J7Y4J0</accession>